<keyword evidence="1" id="KW-0645">Protease</keyword>
<protein>
    <submittedName>
        <fullName evidence="1">Aspartyl protease</fullName>
    </submittedName>
</protein>
<dbReference type="Pfam" id="PF13650">
    <property type="entry name" value="Asp_protease_2"/>
    <property type="match status" value="1"/>
</dbReference>
<sequence>MRIAFRNGLLFVSLTIMYKGKTKSIDNVVIDTGAAYSIISPDVVDDLGLVYEKDDTVVTSYGIGGKQYAFVKQVKPGT</sequence>
<dbReference type="Gene3D" id="2.40.70.10">
    <property type="entry name" value="Acid Proteases"/>
    <property type="match status" value="1"/>
</dbReference>
<dbReference type="AlphaFoldDB" id="A0A1I6EF45"/>
<accession>A0A1I6EF45</accession>
<organism evidence="1 2">
    <name type="scientific">Desulfoscipio geothermicus DSM 3669</name>
    <dbReference type="NCBI Taxonomy" id="1121426"/>
    <lineage>
        <taxon>Bacteria</taxon>
        <taxon>Bacillati</taxon>
        <taxon>Bacillota</taxon>
        <taxon>Clostridia</taxon>
        <taxon>Eubacteriales</taxon>
        <taxon>Desulfallaceae</taxon>
        <taxon>Desulfoscipio</taxon>
    </lineage>
</organism>
<gene>
    <name evidence="1" type="ORF">SAMN05660706_1403</name>
</gene>
<keyword evidence="1" id="KW-0378">Hydrolase</keyword>
<proteinExistence type="predicted"/>
<name>A0A1I6EF45_9FIRM</name>
<dbReference type="EMBL" id="FOYM01000040">
    <property type="protein sequence ID" value="SFR16399.1"/>
    <property type="molecule type" value="Genomic_DNA"/>
</dbReference>
<reference evidence="2" key="1">
    <citation type="submission" date="2016-10" db="EMBL/GenBank/DDBJ databases">
        <authorList>
            <person name="Varghese N."/>
            <person name="Submissions S."/>
        </authorList>
    </citation>
    <scope>NUCLEOTIDE SEQUENCE [LARGE SCALE GENOMIC DNA]</scope>
    <source>
        <strain evidence="2">DSM 3669</strain>
    </source>
</reference>
<dbReference type="OrthoDB" id="463626at2"/>
<dbReference type="InterPro" id="IPR021109">
    <property type="entry name" value="Peptidase_aspartic_dom_sf"/>
</dbReference>
<evidence type="ECO:0000313" key="1">
    <source>
        <dbReference type="EMBL" id="SFR16399.1"/>
    </source>
</evidence>
<evidence type="ECO:0000313" key="2">
    <source>
        <dbReference type="Proteomes" id="UP000199584"/>
    </source>
</evidence>
<dbReference type="GO" id="GO:0006508">
    <property type="term" value="P:proteolysis"/>
    <property type="evidence" value="ECO:0007669"/>
    <property type="project" value="UniProtKB-KW"/>
</dbReference>
<dbReference type="RefSeq" id="WP_092487327.1">
    <property type="nucleotide sequence ID" value="NZ_FOYM01000040.1"/>
</dbReference>
<dbReference type="STRING" id="39060.SAMN05660706_1403"/>
<dbReference type="SUPFAM" id="SSF50630">
    <property type="entry name" value="Acid proteases"/>
    <property type="match status" value="1"/>
</dbReference>
<dbReference type="Proteomes" id="UP000199584">
    <property type="component" value="Unassembled WGS sequence"/>
</dbReference>
<keyword evidence="2" id="KW-1185">Reference proteome</keyword>
<dbReference type="GO" id="GO:0008233">
    <property type="term" value="F:peptidase activity"/>
    <property type="evidence" value="ECO:0007669"/>
    <property type="project" value="UniProtKB-KW"/>
</dbReference>